<keyword evidence="2" id="KW-0472">Membrane</keyword>
<feature type="region of interest" description="Disordered" evidence="1">
    <location>
        <begin position="1"/>
        <end position="23"/>
    </location>
</feature>
<evidence type="ECO:0000256" key="1">
    <source>
        <dbReference type="SAM" id="MobiDB-lite"/>
    </source>
</evidence>
<reference evidence="3" key="1">
    <citation type="submission" date="2023-03" db="EMBL/GenBank/DDBJ databases">
        <title>Massive genome expansion in bonnet fungi (Mycena s.s.) driven by repeated elements and novel gene families across ecological guilds.</title>
        <authorList>
            <consortium name="Lawrence Berkeley National Laboratory"/>
            <person name="Harder C.B."/>
            <person name="Miyauchi S."/>
            <person name="Viragh M."/>
            <person name="Kuo A."/>
            <person name="Thoen E."/>
            <person name="Andreopoulos B."/>
            <person name="Lu D."/>
            <person name="Skrede I."/>
            <person name="Drula E."/>
            <person name="Henrissat B."/>
            <person name="Morin E."/>
            <person name="Kohler A."/>
            <person name="Barry K."/>
            <person name="LaButti K."/>
            <person name="Morin E."/>
            <person name="Salamov A."/>
            <person name="Lipzen A."/>
            <person name="Mereny Z."/>
            <person name="Hegedus B."/>
            <person name="Baldrian P."/>
            <person name="Stursova M."/>
            <person name="Weitz H."/>
            <person name="Taylor A."/>
            <person name="Grigoriev I.V."/>
            <person name="Nagy L.G."/>
            <person name="Martin F."/>
            <person name="Kauserud H."/>
        </authorList>
    </citation>
    <scope>NUCLEOTIDE SEQUENCE</scope>
    <source>
        <strain evidence="3">CBHHK188m</strain>
    </source>
</reference>
<feature type="transmembrane region" description="Helical" evidence="2">
    <location>
        <begin position="216"/>
        <end position="239"/>
    </location>
</feature>
<name>A0AAD7K8I8_9AGAR</name>
<feature type="compositionally biased region" description="Polar residues" evidence="1">
    <location>
        <begin position="414"/>
        <end position="435"/>
    </location>
</feature>
<dbReference type="Proteomes" id="UP001215280">
    <property type="component" value="Unassembled WGS sequence"/>
</dbReference>
<protein>
    <submittedName>
        <fullName evidence="3">Uncharacterized protein</fullName>
    </submittedName>
</protein>
<feature type="compositionally biased region" description="Low complexity" evidence="1">
    <location>
        <begin position="52"/>
        <end position="174"/>
    </location>
</feature>
<dbReference type="EMBL" id="JARJLG010000005">
    <property type="protein sequence ID" value="KAJ7780500.1"/>
    <property type="molecule type" value="Genomic_DNA"/>
</dbReference>
<sequence>MNFARQTSSTLSAEESNASSPTSAAASAVVPSVLNNLFFLFKYPESLVQGRADPSANDAAASNSAVSGSNSALGSDSVSASAPLPSSSASSPNSDLSISSSSESQSTSSLPSTSHSSATTTASSSTTTSASSSSPSTSSASAPSTSSSASATSSVTTITTGSSLTDSVTNTNTASTTSFTTITSSVGGHLTTITSAIPPTSLATAAPGITTGQRTAIIAGGTAAGVAIVLLLLGALFVYKRHKGRKLEFSEAIGRVRREAHGAGGVGLLDEEGFDDEDSLPMRRYQDNVVSHSHSRSMNASSSTLGPPQSPAPSLFRQRAETGSLFREEGVWPPPQGNHFVDPLVGVGTGGSLTRIVDDVMGPSKPGDAAAPPARGNIPSMSSASSSLFADPFRDVSHSTSPSDHSVYYDRRGASSSMSSNTTHTAGSRPSTPQSLLGLPAGAVPTPKKSSPLAGTNPPSAPTAWLDRSPKKHVRGLSGSSSTEG</sequence>
<evidence type="ECO:0000256" key="2">
    <source>
        <dbReference type="SAM" id="Phobius"/>
    </source>
</evidence>
<feature type="region of interest" description="Disordered" evidence="1">
    <location>
        <begin position="51"/>
        <end position="174"/>
    </location>
</feature>
<feature type="region of interest" description="Disordered" evidence="1">
    <location>
        <begin position="356"/>
        <end position="485"/>
    </location>
</feature>
<dbReference type="AlphaFoldDB" id="A0AAD7K8I8"/>
<accession>A0AAD7K8I8</accession>
<keyword evidence="2" id="KW-1133">Transmembrane helix</keyword>
<feature type="compositionally biased region" description="Low complexity" evidence="1">
    <location>
        <begin position="12"/>
        <end position="23"/>
    </location>
</feature>
<evidence type="ECO:0000313" key="4">
    <source>
        <dbReference type="Proteomes" id="UP001215280"/>
    </source>
</evidence>
<gene>
    <name evidence="3" type="ORF">DFH07DRAFT_432071</name>
</gene>
<proteinExistence type="predicted"/>
<evidence type="ECO:0000313" key="3">
    <source>
        <dbReference type="EMBL" id="KAJ7780500.1"/>
    </source>
</evidence>
<keyword evidence="2" id="KW-0812">Transmembrane</keyword>
<feature type="region of interest" description="Disordered" evidence="1">
    <location>
        <begin position="289"/>
        <end position="316"/>
    </location>
</feature>
<organism evidence="3 4">
    <name type="scientific">Mycena maculata</name>
    <dbReference type="NCBI Taxonomy" id="230809"/>
    <lineage>
        <taxon>Eukaryota</taxon>
        <taxon>Fungi</taxon>
        <taxon>Dikarya</taxon>
        <taxon>Basidiomycota</taxon>
        <taxon>Agaricomycotina</taxon>
        <taxon>Agaricomycetes</taxon>
        <taxon>Agaricomycetidae</taxon>
        <taxon>Agaricales</taxon>
        <taxon>Marasmiineae</taxon>
        <taxon>Mycenaceae</taxon>
        <taxon>Mycena</taxon>
    </lineage>
</organism>
<comment type="caution">
    <text evidence="3">The sequence shown here is derived from an EMBL/GenBank/DDBJ whole genome shotgun (WGS) entry which is preliminary data.</text>
</comment>
<keyword evidence="4" id="KW-1185">Reference proteome</keyword>
<feature type="compositionally biased region" description="Polar residues" evidence="1">
    <location>
        <begin position="1"/>
        <end position="11"/>
    </location>
</feature>